<dbReference type="STRING" id="22663.A0A2I0K425"/>
<evidence type="ECO:0000313" key="6">
    <source>
        <dbReference type="Proteomes" id="UP000233551"/>
    </source>
</evidence>
<dbReference type="PROSITE" id="PS50011">
    <property type="entry name" value="PROTEIN_KINASE_DOM"/>
    <property type="match status" value="1"/>
</dbReference>
<dbReference type="Gene3D" id="1.10.510.10">
    <property type="entry name" value="Transferase(Phosphotransferase) domain 1"/>
    <property type="match status" value="1"/>
</dbReference>
<dbReference type="Proteomes" id="UP000233551">
    <property type="component" value="Unassembled WGS sequence"/>
</dbReference>
<evidence type="ECO:0000313" key="5">
    <source>
        <dbReference type="EMBL" id="PKI63307.1"/>
    </source>
</evidence>
<dbReference type="InterPro" id="IPR000719">
    <property type="entry name" value="Prot_kinase_dom"/>
</dbReference>
<dbReference type="SUPFAM" id="SSF56112">
    <property type="entry name" value="Protein kinase-like (PK-like)"/>
    <property type="match status" value="1"/>
</dbReference>
<dbReference type="InterPro" id="IPR046959">
    <property type="entry name" value="PRK1-6/SRF4-like"/>
</dbReference>
<comment type="caution">
    <text evidence="5">The sequence shown here is derived from an EMBL/GenBank/DDBJ whole genome shotgun (WGS) entry which is preliminary data.</text>
</comment>
<dbReference type="GO" id="GO:0004672">
    <property type="term" value="F:protein kinase activity"/>
    <property type="evidence" value="ECO:0007669"/>
    <property type="project" value="InterPro"/>
</dbReference>
<feature type="compositionally biased region" description="Polar residues" evidence="1">
    <location>
        <begin position="658"/>
        <end position="670"/>
    </location>
</feature>
<evidence type="ECO:0000259" key="4">
    <source>
        <dbReference type="PROSITE" id="PS50011"/>
    </source>
</evidence>
<dbReference type="PANTHER" id="PTHR48007:SF40">
    <property type="entry name" value="SERINE-THREONINE_TYROSINE-PROTEIN KINASE CATALYTIC DOMAIN-CONTAINING PROTEIN"/>
    <property type="match status" value="1"/>
</dbReference>
<protein>
    <recommendedName>
        <fullName evidence="4">Protein kinase domain-containing protein</fullName>
    </recommendedName>
</protein>
<feature type="region of interest" description="Disordered" evidence="1">
    <location>
        <begin position="653"/>
        <end position="682"/>
    </location>
</feature>
<reference evidence="5 6" key="1">
    <citation type="submission" date="2017-11" db="EMBL/GenBank/DDBJ databases">
        <title>De-novo sequencing of pomegranate (Punica granatum L.) genome.</title>
        <authorList>
            <person name="Akparov Z."/>
            <person name="Amiraslanov A."/>
            <person name="Hajiyeva S."/>
            <person name="Abbasov M."/>
            <person name="Kaur K."/>
            <person name="Hamwieh A."/>
            <person name="Solovyev V."/>
            <person name="Salamov A."/>
            <person name="Braich B."/>
            <person name="Kosarev P."/>
            <person name="Mahmoud A."/>
            <person name="Hajiyev E."/>
            <person name="Babayeva S."/>
            <person name="Izzatullayeva V."/>
            <person name="Mammadov A."/>
            <person name="Mammadov A."/>
            <person name="Sharifova S."/>
            <person name="Ojaghi J."/>
            <person name="Eynullazada K."/>
            <person name="Bayramov B."/>
            <person name="Abdulazimova A."/>
            <person name="Shahmuradov I."/>
        </authorList>
    </citation>
    <scope>NUCLEOTIDE SEQUENCE [LARGE SCALE GENOMIC DNA]</scope>
    <source>
        <strain evidence="6">cv. AG2017</strain>
        <tissue evidence="5">Leaf</tissue>
    </source>
</reference>
<feature type="compositionally biased region" description="Pro residues" evidence="1">
    <location>
        <begin position="225"/>
        <end position="248"/>
    </location>
</feature>
<feature type="region of interest" description="Disordered" evidence="1">
    <location>
        <begin position="225"/>
        <end position="252"/>
    </location>
</feature>
<sequence length="682" mass="75777">MSSNIPRFIRDAAVLCLLMFLAVFQQPCSLAPVDVDGLYPGERSDLLKLRDSSNSSSNLHRRWTGPPCIGDESRWVGVGCSNSHVVQLVLDGIQLRGSLPENFLQSVTFLTRLSLQNNSISGALPALSGLLHLEDVSLSQNGFSGSIPSEYVKLPKLTKLELQGNVLTGGVLPFNQQTLVFFNVSSNHLAGPIPDTQVLRYFPKSSFDHNPGLCGIPVGLPCPAPPPIITPPPPPSPSTVSPPQPIPTPKRERSHRVRNIVLIAASAALVPFFIMAFFLCYYKKAVRKNEETKEQHAGGSVDFTQTRTLHSHSGDDPERVVELEFFDKEAVVFDLDDLLRASAEILGKGNLGTTYKAVLELGSVVSVKRLMNMNGLSKKEFVQQMQLLGNLKHENLMEIISFYYSKEEKLVIYEFVPDGNLFDLLHGFRGGGRVPLDWAARISIIKDIAKGLNFLHQFLSSQRVPHANLKSSNVLIHRDGPNYRAKLIDFGFWPLLPNRKLSEVLSVGKTPEFLQLKKMTHKADIYCFGIVILEIVTGKIPGKISPANDETFDDLSDWVRMVVNNDWSTEILDTEISGDKDGQDEMLKLTEIALECTDEMAEKRPKIGEVLRRIEEIEQRNANVRMVREQIHLYTVLALRQCVAPSPMAIADPMRSNPIHQPTRVPTSSIRDIGPIGPKNAH</sequence>
<dbReference type="GO" id="GO:0005524">
    <property type="term" value="F:ATP binding"/>
    <property type="evidence" value="ECO:0007669"/>
    <property type="project" value="InterPro"/>
</dbReference>
<accession>A0A2I0K425</accession>
<dbReference type="Gene3D" id="3.80.10.10">
    <property type="entry name" value="Ribonuclease Inhibitor"/>
    <property type="match status" value="1"/>
</dbReference>
<feature type="signal peptide" evidence="3">
    <location>
        <begin position="1"/>
        <end position="30"/>
    </location>
</feature>
<keyword evidence="3" id="KW-0732">Signal</keyword>
<keyword evidence="2" id="KW-0472">Membrane</keyword>
<dbReference type="AlphaFoldDB" id="A0A2I0K425"/>
<name>A0A2I0K425_PUNGR</name>
<evidence type="ECO:0000256" key="2">
    <source>
        <dbReference type="SAM" id="Phobius"/>
    </source>
</evidence>
<dbReference type="InterPro" id="IPR032675">
    <property type="entry name" value="LRR_dom_sf"/>
</dbReference>
<keyword evidence="2" id="KW-1133">Transmembrane helix</keyword>
<proteinExistence type="predicted"/>
<evidence type="ECO:0000256" key="3">
    <source>
        <dbReference type="SAM" id="SignalP"/>
    </source>
</evidence>
<keyword evidence="6" id="KW-1185">Reference proteome</keyword>
<gene>
    <name evidence="5" type="ORF">CRG98_016298</name>
</gene>
<dbReference type="PANTHER" id="PTHR48007">
    <property type="entry name" value="LEUCINE-RICH REPEAT RECEPTOR-LIKE PROTEIN KINASE PXC1"/>
    <property type="match status" value="1"/>
</dbReference>
<feature type="domain" description="Protein kinase" evidence="4">
    <location>
        <begin position="340"/>
        <end position="617"/>
    </location>
</feature>
<dbReference type="SUPFAM" id="SSF52058">
    <property type="entry name" value="L domain-like"/>
    <property type="match status" value="1"/>
</dbReference>
<dbReference type="EMBL" id="PGOL01000893">
    <property type="protein sequence ID" value="PKI63307.1"/>
    <property type="molecule type" value="Genomic_DNA"/>
</dbReference>
<evidence type="ECO:0000256" key="1">
    <source>
        <dbReference type="SAM" id="MobiDB-lite"/>
    </source>
</evidence>
<keyword evidence="2" id="KW-0812">Transmembrane</keyword>
<feature type="transmembrane region" description="Helical" evidence="2">
    <location>
        <begin position="260"/>
        <end position="282"/>
    </location>
</feature>
<dbReference type="Gene3D" id="3.30.200.20">
    <property type="entry name" value="Phosphorylase Kinase, domain 1"/>
    <property type="match status" value="1"/>
</dbReference>
<dbReference type="Pfam" id="PF00069">
    <property type="entry name" value="Pkinase"/>
    <property type="match status" value="1"/>
</dbReference>
<feature type="chain" id="PRO_5014166698" description="Protein kinase domain-containing protein" evidence="3">
    <location>
        <begin position="31"/>
        <end position="682"/>
    </location>
</feature>
<dbReference type="InterPro" id="IPR011009">
    <property type="entry name" value="Kinase-like_dom_sf"/>
</dbReference>
<organism evidence="5 6">
    <name type="scientific">Punica granatum</name>
    <name type="common">Pomegranate</name>
    <dbReference type="NCBI Taxonomy" id="22663"/>
    <lineage>
        <taxon>Eukaryota</taxon>
        <taxon>Viridiplantae</taxon>
        <taxon>Streptophyta</taxon>
        <taxon>Embryophyta</taxon>
        <taxon>Tracheophyta</taxon>
        <taxon>Spermatophyta</taxon>
        <taxon>Magnoliopsida</taxon>
        <taxon>eudicotyledons</taxon>
        <taxon>Gunneridae</taxon>
        <taxon>Pentapetalae</taxon>
        <taxon>rosids</taxon>
        <taxon>malvids</taxon>
        <taxon>Myrtales</taxon>
        <taxon>Lythraceae</taxon>
        <taxon>Punica</taxon>
    </lineage>
</organism>